<evidence type="ECO:0000313" key="6">
    <source>
        <dbReference type="Proteomes" id="UP001310594"/>
    </source>
</evidence>
<proteinExistence type="predicted"/>
<organism evidence="5 6">
    <name type="scientific">Elasticomyces elasticus</name>
    <dbReference type="NCBI Taxonomy" id="574655"/>
    <lineage>
        <taxon>Eukaryota</taxon>
        <taxon>Fungi</taxon>
        <taxon>Dikarya</taxon>
        <taxon>Ascomycota</taxon>
        <taxon>Pezizomycotina</taxon>
        <taxon>Dothideomycetes</taxon>
        <taxon>Dothideomycetidae</taxon>
        <taxon>Mycosphaerellales</taxon>
        <taxon>Teratosphaeriaceae</taxon>
        <taxon>Elasticomyces</taxon>
    </lineage>
</organism>
<evidence type="ECO:0000256" key="1">
    <source>
        <dbReference type="PROSITE-ProRule" id="PRU00175"/>
    </source>
</evidence>
<feature type="domain" description="SWIM-type" evidence="4">
    <location>
        <begin position="232"/>
        <end position="269"/>
    </location>
</feature>
<evidence type="ECO:0000313" key="5">
    <source>
        <dbReference type="EMBL" id="KAK5697248.1"/>
    </source>
</evidence>
<dbReference type="Gene3D" id="3.30.40.10">
    <property type="entry name" value="Zinc/RING finger domain, C3HC4 (zinc finger)"/>
    <property type="match status" value="1"/>
</dbReference>
<dbReference type="InterPro" id="IPR013083">
    <property type="entry name" value="Znf_RING/FYVE/PHD"/>
</dbReference>
<dbReference type="GO" id="GO:0008270">
    <property type="term" value="F:zinc ion binding"/>
    <property type="evidence" value="ECO:0007669"/>
    <property type="project" value="UniProtKB-KW"/>
</dbReference>
<reference evidence="5" key="1">
    <citation type="submission" date="2023-08" db="EMBL/GenBank/DDBJ databases">
        <title>Black Yeasts Isolated from many extreme environments.</title>
        <authorList>
            <person name="Coleine C."/>
            <person name="Stajich J.E."/>
            <person name="Selbmann L."/>
        </authorList>
    </citation>
    <scope>NUCLEOTIDE SEQUENCE</scope>
    <source>
        <strain evidence="5">CCFEE 5810</strain>
    </source>
</reference>
<keyword evidence="1" id="KW-0862">Zinc</keyword>
<feature type="compositionally biased region" description="Acidic residues" evidence="2">
    <location>
        <begin position="70"/>
        <end position="86"/>
    </location>
</feature>
<gene>
    <name evidence="5" type="ORF">LTR97_007384</name>
</gene>
<dbReference type="PROSITE" id="PS50966">
    <property type="entry name" value="ZF_SWIM"/>
    <property type="match status" value="1"/>
</dbReference>
<dbReference type="PANTHER" id="PTHR21540:SF0">
    <property type="entry name" value="PHD FAMILY PROTEIN"/>
    <property type="match status" value="1"/>
</dbReference>
<dbReference type="InterPro" id="IPR039903">
    <property type="entry name" value="Zswim2"/>
</dbReference>
<evidence type="ECO:0000256" key="2">
    <source>
        <dbReference type="SAM" id="MobiDB-lite"/>
    </source>
</evidence>
<feature type="domain" description="RING-type" evidence="3">
    <location>
        <begin position="321"/>
        <end position="367"/>
    </location>
</feature>
<evidence type="ECO:0000259" key="3">
    <source>
        <dbReference type="PROSITE" id="PS50089"/>
    </source>
</evidence>
<evidence type="ECO:0008006" key="7">
    <source>
        <dbReference type="Google" id="ProtNLM"/>
    </source>
</evidence>
<dbReference type="InterPro" id="IPR007527">
    <property type="entry name" value="Znf_SWIM"/>
</dbReference>
<sequence length="407" mass="45299">MATTGEPRRSGRVRNAVKTLAAEQAELAVKAPAPQRKRKAVTKAEDDDEEPASAPTKKLKHARLSSDAAVPEDDQESADDYESEIEEPVKKKAPKKGKKAGGAIPLDQQVRVPPHSKIYPLPEVKRTAATTWQGGYDYERPEGSAWHGAAAHARMERAKSRVPKLAPGQTEKRLRAYVAEPDDKYRALEEKANTEKMFIIDRERASEEDCHARHDDCPSEVLQMAGSQGNVYTVTISHIPTCDCPTNLFQRNGEQKICKHVVYVLLNVLKVPDHLAHLRYQNALLTSELHEIFDNAPELPVDIAAKEEPTDGNRKPLTDDCPICFTDFEGDKKAVYCRTSCGNNIHTVCFKQWEKVKVGNVTCPFCRAPWESEDDGKKKKVNVAKIALPGQISASGYQNVAHLLDYE</sequence>
<name>A0AAN7ZZW4_9PEZI</name>
<dbReference type="AlphaFoldDB" id="A0AAN7ZZW4"/>
<accession>A0AAN7ZZW4</accession>
<dbReference type="InterPro" id="IPR001841">
    <property type="entry name" value="Znf_RING"/>
</dbReference>
<dbReference type="GO" id="GO:0061630">
    <property type="term" value="F:ubiquitin protein ligase activity"/>
    <property type="evidence" value="ECO:0007669"/>
    <property type="project" value="InterPro"/>
</dbReference>
<protein>
    <recommendedName>
        <fullName evidence="7">SWIM-type domain-containing protein</fullName>
    </recommendedName>
</protein>
<dbReference type="PROSITE" id="PS50089">
    <property type="entry name" value="ZF_RING_2"/>
    <property type="match status" value="1"/>
</dbReference>
<dbReference type="EMBL" id="JAVRQU010000011">
    <property type="protein sequence ID" value="KAK5697248.1"/>
    <property type="molecule type" value="Genomic_DNA"/>
</dbReference>
<dbReference type="PANTHER" id="PTHR21540">
    <property type="entry name" value="RING FINGER AND SWIM DOMAIN-CONTAINING PROTEIN 2"/>
    <property type="match status" value="1"/>
</dbReference>
<dbReference type="SMART" id="SM00184">
    <property type="entry name" value="RING"/>
    <property type="match status" value="1"/>
</dbReference>
<keyword evidence="1" id="KW-0479">Metal-binding</keyword>
<feature type="region of interest" description="Disordered" evidence="2">
    <location>
        <begin position="25"/>
        <end position="110"/>
    </location>
</feature>
<comment type="caution">
    <text evidence="5">The sequence shown here is derived from an EMBL/GenBank/DDBJ whole genome shotgun (WGS) entry which is preliminary data.</text>
</comment>
<evidence type="ECO:0000259" key="4">
    <source>
        <dbReference type="PROSITE" id="PS50966"/>
    </source>
</evidence>
<dbReference type="SUPFAM" id="SSF57850">
    <property type="entry name" value="RING/U-box"/>
    <property type="match status" value="1"/>
</dbReference>
<dbReference type="Pfam" id="PF13639">
    <property type="entry name" value="zf-RING_2"/>
    <property type="match status" value="1"/>
</dbReference>
<dbReference type="CDD" id="cd16494">
    <property type="entry name" value="RING-CH-C4HC3_ZSWM2"/>
    <property type="match status" value="1"/>
</dbReference>
<dbReference type="Proteomes" id="UP001310594">
    <property type="component" value="Unassembled WGS sequence"/>
</dbReference>
<keyword evidence="1" id="KW-0863">Zinc-finger</keyword>